<protein>
    <submittedName>
        <fullName evidence="1">Protein containing DUF61</fullName>
    </submittedName>
</protein>
<organism evidence="1">
    <name type="scientific">uncultured organism</name>
    <dbReference type="NCBI Taxonomy" id="155900"/>
    <lineage>
        <taxon>unclassified sequences</taxon>
        <taxon>environmental samples</taxon>
    </lineage>
</organism>
<dbReference type="EMBL" id="JX684096">
    <property type="protein sequence ID" value="AGF93551.1"/>
    <property type="molecule type" value="Genomic_DNA"/>
</dbReference>
<proteinExistence type="inferred from homology"/>
<dbReference type="PIRSF" id="PIRSF005264">
    <property type="entry name" value="UCP005264"/>
    <property type="match status" value="1"/>
</dbReference>
<evidence type="ECO:0000313" key="1">
    <source>
        <dbReference type="EMBL" id="AGF93551.1"/>
    </source>
</evidence>
<name>M1P2D2_9ZZZZ</name>
<reference evidence="1" key="1">
    <citation type="journal article" date="2013" name="Syst. Appl. Microbiol.">
        <title>New insights into the archaeal diversity of a hypersaline microbial mat obtained by a metagenomic approach.</title>
        <authorList>
            <person name="Lopez-Lopez A."/>
            <person name="Richter M."/>
            <person name="Pena A."/>
            <person name="Tamames J."/>
            <person name="Rossello-Mora R."/>
        </authorList>
    </citation>
    <scope>NUCLEOTIDE SEQUENCE</scope>
</reference>
<dbReference type="InterPro" id="IPR002746">
    <property type="entry name" value="UPF0216"/>
</dbReference>
<sequence length="136" mass="16083">MDEDEFLKKQIKNLNTHLPKSRNTLEKLLDMEKPHITNRDGSDYRFKKSELDYLSDLLAKEEYSKLRLPIIIRISPQLGRGVSKITGKMEQKVISKILDKETEEGEELLIYRPETRKVRKKLPTATQYAFMMSRKR</sequence>
<gene>
    <name evidence="1" type="ORF">FLSS-10_0026</name>
</gene>
<accession>M1P2D2</accession>
<dbReference type="HAMAP" id="MF_00585">
    <property type="entry name" value="UPF0216"/>
    <property type="match status" value="1"/>
</dbReference>
<dbReference type="NCBIfam" id="NF003153">
    <property type="entry name" value="PRK04115.1"/>
    <property type="match status" value="1"/>
</dbReference>
<dbReference type="AlphaFoldDB" id="M1P2D2"/>
<dbReference type="Pfam" id="PF01886">
    <property type="entry name" value="DUF61"/>
    <property type="match status" value="1"/>
</dbReference>